<sequence>MANAAATVSVEKLLHPRSIAVVGVSAAPGSPGEAVVDHLRRFRYDGEIHMVSRNREEVNGIRCVPAIDDLPKGIDAVVLCVPQAAAVEAVRACARREAGAVMIFAAGFAEAGDEGMIAQQQITEIARENGMAVAGPNCMGLTNFIDRVPLTFAPGLKATAVEGQLALCVLTQSGGMMSSLRETSQARGIPLSYAISTGNEAAVGVEDYLAYLLDDALTRVVTMYVEHIRRPQLFLQLASKAREKGKFIVLLHPGKSEASREAAQSHTGSLAGDYTVIQTLLEHEGVIMVDTMEELVDVAWFLTCYPVLPDRGTAIVTDSGAFKGFALDFCQAEGLELPLLSQATIEAIKPVLPEFTTATNPLDITAQALTDMSLYTAAAEAFLADAAVGSLLIAVLPGSPRIGLAKGRAALPAISGSRKPVAYVLLGEGSQLADELIDEMKATGVPLFRSAERAIRALACVTKAGIARSETGRGRCTVTVTPNPLPGTGALPEYLGKQYLAAAGIPVPAGELAADVEAACEIAGRIGYPVVIKISAGEIAHKSDIGGVIVGIGQESELREAWTRLHDNVQRAFPGLKPEGVLVEKMGIRGIEMVVGARRDPEWGPMVMVGLGGIWIEILKDVCFMPTDISEEAIVEKILTLRSSALLRGARGAKPSDLKALAKVVAVVAELMRTTPEVAEIDINPVIVYPDGEGVLALDALVVVSE</sequence>
<gene>
    <name evidence="4" type="ORF">GNP93_04530</name>
</gene>
<dbReference type="InterPro" id="IPR013815">
    <property type="entry name" value="ATP_grasp_subdomain_1"/>
</dbReference>
<organism evidence="4 5">
    <name type="scientific">Paenibacillus validus</name>
    <dbReference type="NCBI Taxonomy" id="44253"/>
    <lineage>
        <taxon>Bacteria</taxon>
        <taxon>Bacillati</taxon>
        <taxon>Bacillota</taxon>
        <taxon>Bacilli</taxon>
        <taxon>Bacillales</taxon>
        <taxon>Paenibacillaceae</taxon>
        <taxon>Paenibacillus</taxon>
    </lineage>
</organism>
<dbReference type="GO" id="GO:0046872">
    <property type="term" value="F:metal ion binding"/>
    <property type="evidence" value="ECO:0007669"/>
    <property type="project" value="InterPro"/>
</dbReference>
<dbReference type="Pfam" id="PF13380">
    <property type="entry name" value="CoA_binding_2"/>
    <property type="match status" value="1"/>
</dbReference>
<dbReference type="SUPFAM" id="SSF56059">
    <property type="entry name" value="Glutathione synthetase ATP-binding domain-like"/>
    <property type="match status" value="1"/>
</dbReference>
<dbReference type="SUPFAM" id="SSF51735">
    <property type="entry name" value="NAD(P)-binding Rossmann-fold domains"/>
    <property type="match status" value="1"/>
</dbReference>
<dbReference type="PANTHER" id="PTHR42793">
    <property type="entry name" value="COA BINDING DOMAIN CONTAINING PROTEIN"/>
    <property type="match status" value="1"/>
</dbReference>
<accession>A0A7X2Z963</accession>
<evidence type="ECO:0000256" key="2">
    <source>
        <dbReference type="PROSITE-ProRule" id="PRU00409"/>
    </source>
</evidence>
<dbReference type="Gene3D" id="3.30.470.20">
    <property type="entry name" value="ATP-grasp fold, B domain"/>
    <property type="match status" value="1"/>
</dbReference>
<dbReference type="Gene3D" id="3.40.50.720">
    <property type="entry name" value="NAD(P)-binding Rossmann-like Domain"/>
    <property type="match status" value="1"/>
</dbReference>
<evidence type="ECO:0000313" key="5">
    <source>
        <dbReference type="Proteomes" id="UP000450917"/>
    </source>
</evidence>
<dbReference type="InterPro" id="IPR036291">
    <property type="entry name" value="NAD(P)-bd_dom_sf"/>
</dbReference>
<dbReference type="InterPro" id="IPR016102">
    <property type="entry name" value="Succinyl-CoA_synth-like"/>
</dbReference>
<reference evidence="4 5" key="1">
    <citation type="submission" date="2019-11" db="EMBL/GenBank/DDBJ databases">
        <title>Draft genome sequences of five Paenibacillus species of dairy origin.</title>
        <authorList>
            <person name="Olajide A.M."/>
            <person name="Chen S."/>
            <person name="Lapointe G."/>
        </authorList>
    </citation>
    <scope>NUCLEOTIDE SEQUENCE [LARGE SCALE GENOMIC DNA]</scope>
    <source>
        <strain evidence="4 5">2CS3</strain>
    </source>
</reference>
<dbReference type="Proteomes" id="UP000450917">
    <property type="component" value="Unassembled WGS sequence"/>
</dbReference>
<evidence type="ECO:0000313" key="4">
    <source>
        <dbReference type="EMBL" id="MUG69938.1"/>
    </source>
</evidence>
<protein>
    <submittedName>
        <fullName evidence="4">CoA-binding protein</fullName>
    </submittedName>
</protein>
<dbReference type="FunFam" id="3.30.1490.20:FF:000020">
    <property type="entry name" value="Protein lysine acetyltransferase"/>
    <property type="match status" value="1"/>
</dbReference>
<dbReference type="Pfam" id="PF13549">
    <property type="entry name" value="ATP-grasp_5"/>
    <property type="match status" value="1"/>
</dbReference>
<feature type="domain" description="ATP-grasp" evidence="3">
    <location>
        <begin position="497"/>
        <end position="533"/>
    </location>
</feature>
<dbReference type="SMART" id="SM00881">
    <property type="entry name" value="CoA_binding"/>
    <property type="match status" value="1"/>
</dbReference>
<evidence type="ECO:0000259" key="3">
    <source>
        <dbReference type="PROSITE" id="PS50975"/>
    </source>
</evidence>
<evidence type="ECO:0000256" key="1">
    <source>
        <dbReference type="ARBA" id="ARBA00060888"/>
    </source>
</evidence>
<keyword evidence="2" id="KW-0547">Nucleotide-binding</keyword>
<dbReference type="InterPro" id="IPR003781">
    <property type="entry name" value="CoA-bd"/>
</dbReference>
<dbReference type="SUPFAM" id="SSF52210">
    <property type="entry name" value="Succinyl-CoA synthetase domains"/>
    <property type="match status" value="2"/>
</dbReference>
<dbReference type="Gene3D" id="3.30.1490.20">
    <property type="entry name" value="ATP-grasp fold, A domain"/>
    <property type="match status" value="1"/>
</dbReference>
<dbReference type="Gene3D" id="3.40.50.261">
    <property type="entry name" value="Succinyl-CoA synthetase domains"/>
    <property type="match status" value="2"/>
</dbReference>
<dbReference type="GO" id="GO:0005524">
    <property type="term" value="F:ATP binding"/>
    <property type="evidence" value="ECO:0007669"/>
    <property type="project" value="UniProtKB-UniRule"/>
</dbReference>
<dbReference type="PROSITE" id="PS50975">
    <property type="entry name" value="ATP_GRASP"/>
    <property type="match status" value="1"/>
</dbReference>
<dbReference type="InterPro" id="IPR032875">
    <property type="entry name" value="Succ_CoA_lig_flav_dom"/>
</dbReference>
<dbReference type="AlphaFoldDB" id="A0A7X2Z963"/>
<comment type="caution">
    <text evidence="4">The sequence shown here is derived from an EMBL/GenBank/DDBJ whole genome shotgun (WGS) entry which is preliminary data.</text>
</comment>
<dbReference type="Pfam" id="PF13607">
    <property type="entry name" value="Succ_CoA_lig"/>
    <property type="match status" value="1"/>
</dbReference>
<keyword evidence="2" id="KW-0067">ATP-binding</keyword>
<dbReference type="InterPro" id="IPR011761">
    <property type="entry name" value="ATP-grasp"/>
</dbReference>
<dbReference type="PANTHER" id="PTHR42793:SF1">
    <property type="entry name" value="PEPTIDYL-LYSINE N-ACETYLTRANSFERASE PATZ"/>
    <property type="match status" value="1"/>
</dbReference>
<comment type="similarity">
    <text evidence="1">In the N-terminal section; belongs to the acetate CoA ligase alpha subunit family.</text>
</comment>
<proteinExistence type="inferred from homology"/>
<name>A0A7X2Z963_9BACL</name>
<keyword evidence="5" id="KW-1185">Reference proteome</keyword>
<dbReference type="EMBL" id="WNZX01000002">
    <property type="protein sequence ID" value="MUG69938.1"/>
    <property type="molecule type" value="Genomic_DNA"/>
</dbReference>